<feature type="transmembrane region" description="Helical" evidence="8">
    <location>
        <begin position="207"/>
        <end position="230"/>
    </location>
</feature>
<dbReference type="Gene3D" id="1.10.287.1260">
    <property type="match status" value="1"/>
</dbReference>
<evidence type="ECO:0000256" key="4">
    <source>
        <dbReference type="ARBA" id="ARBA00022692"/>
    </source>
</evidence>
<dbReference type="Pfam" id="PF00924">
    <property type="entry name" value="MS_channel_2nd"/>
    <property type="match status" value="1"/>
</dbReference>
<feature type="domain" description="Mechanosensitive ion channel MscS" evidence="10">
    <location>
        <begin position="367"/>
        <end position="432"/>
    </location>
</feature>
<evidence type="ECO:0000256" key="2">
    <source>
        <dbReference type="ARBA" id="ARBA00008017"/>
    </source>
</evidence>
<evidence type="ECO:0000256" key="5">
    <source>
        <dbReference type="ARBA" id="ARBA00022989"/>
    </source>
</evidence>
<dbReference type="Proteomes" id="UP000305674">
    <property type="component" value="Unassembled WGS sequence"/>
</dbReference>
<comment type="subcellular location">
    <subcellularLocation>
        <location evidence="1">Cell membrane</location>
        <topology evidence="1">Multi-pass membrane protein</topology>
    </subcellularLocation>
</comment>
<evidence type="ECO:0000259" key="10">
    <source>
        <dbReference type="Pfam" id="PF00924"/>
    </source>
</evidence>
<keyword evidence="9" id="KW-0732">Signal</keyword>
<keyword evidence="5 8" id="KW-1133">Transmembrane helix</keyword>
<dbReference type="Pfam" id="PF21088">
    <property type="entry name" value="MS_channel_1st"/>
    <property type="match status" value="1"/>
</dbReference>
<feature type="transmembrane region" description="Helical" evidence="8">
    <location>
        <begin position="318"/>
        <end position="338"/>
    </location>
</feature>
<dbReference type="EMBL" id="SWCI01000013">
    <property type="protein sequence ID" value="TKB47575.1"/>
    <property type="molecule type" value="Genomic_DNA"/>
</dbReference>
<dbReference type="OrthoDB" id="9775207at2"/>
<feature type="signal peptide" evidence="9">
    <location>
        <begin position="1"/>
        <end position="20"/>
    </location>
</feature>
<evidence type="ECO:0000259" key="12">
    <source>
        <dbReference type="Pfam" id="PF21088"/>
    </source>
</evidence>
<dbReference type="Gene3D" id="2.30.30.60">
    <property type="match status" value="1"/>
</dbReference>
<dbReference type="RefSeq" id="WP_136854167.1">
    <property type="nucleotide sequence ID" value="NZ_SWCI01000013.1"/>
</dbReference>
<sequence length="543" mass="60907">MQLRHGWLWLCLLLPLSLQAQPPTLKNMMEQQSPQQAEEAAPEPQEPPPEPTVIDEYERGSPRSSMEGLLHALEHNDFERAAHYLDGRNLPAAMADTPLAELAEEFKLILNRTLWVDLQSMSESRNGLAGDGLPPYRDLVGRIPLGSRQISVYMQRVPRGDGQYIWKISNATLGEVPSLYAQYGDGPIGEYLSHHLPEFEILGLQSWQFVAVLLMFLLAYLISLPLFALLKWLARRSHPDNDQLQRFIGGPSRLLFVVLMVREAFPLVRPSIEARAIAEGHALMILALVWVSVSGMELARERLNRGLQEKGREQGAQLLKPLFTIAKILIIIVGLLMWLENLGFKATTILAGLGIGGLAVALAAQKSVENLIGAITLYLSSPVRVGNFCKFGTQMGVVEEIGLRYTRIRTLDRTVIHISNATFVDLELENFSEREKIRYSPALNLRYDTPASKLRDVMDEITEALKAHPRTHESPLRVRFHKFGPNALQLNVLSYIQTTAFPEYLEAAEELNLAILTILEKHGVAMTDTTQLRWLQAPGANRD</sequence>
<dbReference type="InterPro" id="IPR011066">
    <property type="entry name" value="MscS_channel_C_sf"/>
</dbReference>
<evidence type="ECO:0000256" key="9">
    <source>
        <dbReference type="SAM" id="SignalP"/>
    </source>
</evidence>
<evidence type="ECO:0000256" key="7">
    <source>
        <dbReference type="SAM" id="MobiDB-lite"/>
    </source>
</evidence>
<accession>A0A4U1BAL5</accession>
<dbReference type="InterPro" id="IPR049142">
    <property type="entry name" value="MS_channel_1st"/>
</dbReference>
<dbReference type="Gene3D" id="3.30.70.100">
    <property type="match status" value="1"/>
</dbReference>
<proteinExistence type="inferred from homology"/>
<feature type="compositionally biased region" description="Low complexity" evidence="7">
    <location>
        <begin position="27"/>
        <end position="43"/>
    </location>
</feature>
<organism evidence="13 14">
    <name type="scientific">Ferrimonas sediminicola</name>
    <dbReference type="NCBI Taxonomy" id="2569538"/>
    <lineage>
        <taxon>Bacteria</taxon>
        <taxon>Pseudomonadati</taxon>
        <taxon>Pseudomonadota</taxon>
        <taxon>Gammaproteobacteria</taxon>
        <taxon>Alteromonadales</taxon>
        <taxon>Ferrimonadaceae</taxon>
        <taxon>Ferrimonas</taxon>
    </lineage>
</organism>
<dbReference type="SUPFAM" id="SSF82689">
    <property type="entry name" value="Mechanosensitive channel protein MscS (YggB), C-terminal domain"/>
    <property type="match status" value="1"/>
</dbReference>
<feature type="transmembrane region" description="Helical" evidence="8">
    <location>
        <begin position="344"/>
        <end position="364"/>
    </location>
</feature>
<keyword evidence="14" id="KW-1185">Reference proteome</keyword>
<dbReference type="InterPro" id="IPR006685">
    <property type="entry name" value="MscS_channel_2nd"/>
</dbReference>
<dbReference type="PANTHER" id="PTHR30566">
    <property type="entry name" value="YNAI-RELATED MECHANOSENSITIVE ION CHANNEL"/>
    <property type="match status" value="1"/>
</dbReference>
<evidence type="ECO:0000256" key="8">
    <source>
        <dbReference type="SAM" id="Phobius"/>
    </source>
</evidence>
<dbReference type="InterPro" id="IPR010920">
    <property type="entry name" value="LSM_dom_sf"/>
</dbReference>
<dbReference type="SUPFAM" id="SSF50182">
    <property type="entry name" value="Sm-like ribonucleoproteins"/>
    <property type="match status" value="1"/>
</dbReference>
<name>A0A4U1BAL5_9GAMM</name>
<evidence type="ECO:0000256" key="6">
    <source>
        <dbReference type="ARBA" id="ARBA00023136"/>
    </source>
</evidence>
<dbReference type="GO" id="GO:0008381">
    <property type="term" value="F:mechanosensitive monoatomic ion channel activity"/>
    <property type="evidence" value="ECO:0007669"/>
    <property type="project" value="UniProtKB-ARBA"/>
</dbReference>
<protein>
    <submittedName>
        <fullName evidence="13">Mechanosensitive ion channel family protein</fullName>
    </submittedName>
</protein>
<comment type="caution">
    <text evidence="13">The sequence shown here is derived from an EMBL/GenBank/DDBJ whole genome shotgun (WGS) entry which is preliminary data.</text>
</comment>
<keyword evidence="6 8" id="KW-0472">Membrane</keyword>
<dbReference type="SUPFAM" id="SSF82861">
    <property type="entry name" value="Mechanosensitive channel protein MscS (YggB), transmembrane region"/>
    <property type="match status" value="1"/>
</dbReference>
<dbReference type="InterPro" id="IPR023408">
    <property type="entry name" value="MscS_beta-dom_sf"/>
</dbReference>
<evidence type="ECO:0000256" key="3">
    <source>
        <dbReference type="ARBA" id="ARBA00022475"/>
    </source>
</evidence>
<feature type="domain" description="Mechanosensitive ion channel transmembrane helices 2/3" evidence="12">
    <location>
        <begin position="324"/>
        <end position="365"/>
    </location>
</feature>
<gene>
    <name evidence="13" type="ORF">FCL40_15280</name>
</gene>
<evidence type="ECO:0000313" key="14">
    <source>
        <dbReference type="Proteomes" id="UP000305674"/>
    </source>
</evidence>
<keyword evidence="4 8" id="KW-0812">Transmembrane</keyword>
<dbReference type="Pfam" id="PF21082">
    <property type="entry name" value="MS_channel_3rd"/>
    <property type="match status" value="1"/>
</dbReference>
<feature type="chain" id="PRO_5020855046" evidence="9">
    <location>
        <begin position="21"/>
        <end position="543"/>
    </location>
</feature>
<dbReference type="AlphaFoldDB" id="A0A4U1BAL5"/>
<feature type="domain" description="Mechanosensitive ion channel MscS C-terminal" evidence="11">
    <location>
        <begin position="444"/>
        <end position="526"/>
    </location>
</feature>
<feature type="region of interest" description="Disordered" evidence="7">
    <location>
        <begin position="27"/>
        <end position="63"/>
    </location>
</feature>
<reference evidence="13 14" key="1">
    <citation type="submission" date="2019-04" db="EMBL/GenBank/DDBJ databases">
        <authorList>
            <person name="Hwang J.C."/>
        </authorList>
    </citation>
    <scope>NUCLEOTIDE SEQUENCE [LARGE SCALE GENOMIC DNA]</scope>
    <source>
        <strain evidence="13 14">IMCC35001</strain>
    </source>
</reference>
<evidence type="ECO:0000256" key="1">
    <source>
        <dbReference type="ARBA" id="ARBA00004651"/>
    </source>
</evidence>
<dbReference type="InterPro" id="IPR011014">
    <property type="entry name" value="MscS_channel_TM-2"/>
</dbReference>
<dbReference type="PANTHER" id="PTHR30566:SF5">
    <property type="entry name" value="MECHANOSENSITIVE ION CHANNEL PROTEIN 1, MITOCHONDRIAL-RELATED"/>
    <property type="match status" value="1"/>
</dbReference>
<keyword evidence="3" id="KW-1003">Cell membrane</keyword>
<dbReference type="InterPro" id="IPR049278">
    <property type="entry name" value="MS_channel_C"/>
</dbReference>
<evidence type="ECO:0000259" key="11">
    <source>
        <dbReference type="Pfam" id="PF21082"/>
    </source>
</evidence>
<comment type="similarity">
    <text evidence="2">Belongs to the MscS (TC 1.A.23) family.</text>
</comment>
<evidence type="ECO:0000313" key="13">
    <source>
        <dbReference type="EMBL" id="TKB47575.1"/>
    </source>
</evidence>
<dbReference type="GO" id="GO:0005886">
    <property type="term" value="C:plasma membrane"/>
    <property type="evidence" value="ECO:0007669"/>
    <property type="project" value="UniProtKB-SubCell"/>
</dbReference>